<dbReference type="EMBL" id="JAOWRF010000093">
    <property type="protein sequence ID" value="MCV3213123.1"/>
    <property type="molecule type" value="Genomic_DNA"/>
</dbReference>
<evidence type="ECO:0000313" key="6">
    <source>
        <dbReference type="Proteomes" id="UP001526143"/>
    </source>
</evidence>
<dbReference type="InterPro" id="IPR011990">
    <property type="entry name" value="TPR-like_helical_dom_sf"/>
</dbReference>
<keyword evidence="3" id="KW-0677">Repeat</keyword>
<evidence type="ECO:0000256" key="3">
    <source>
        <dbReference type="ARBA" id="ARBA00022737"/>
    </source>
</evidence>
<evidence type="ECO:0000256" key="2">
    <source>
        <dbReference type="ARBA" id="ARBA00022490"/>
    </source>
</evidence>
<dbReference type="RefSeq" id="WP_263744629.1">
    <property type="nucleotide sequence ID" value="NZ_JAOWRF010000093.1"/>
</dbReference>
<accession>A0ABT3AVJ8</accession>
<dbReference type="SMART" id="SM00028">
    <property type="entry name" value="TPR"/>
    <property type="match status" value="5"/>
</dbReference>
<proteinExistence type="predicted"/>
<feature type="repeat" description="TPR" evidence="4">
    <location>
        <begin position="95"/>
        <end position="128"/>
    </location>
</feature>
<keyword evidence="4" id="KW-0802">TPR repeat</keyword>
<dbReference type="PANTHER" id="PTHR45954">
    <property type="entry name" value="LD33695P"/>
    <property type="match status" value="1"/>
</dbReference>
<comment type="caution">
    <text evidence="5">The sequence shown here is derived from an EMBL/GenBank/DDBJ whole genome shotgun (WGS) entry which is preliminary data.</text>
</comment>
<feature type="non-terminal residue" evidence="5">
    <location>
        <position position="475"/>
    </location>
</feature>
<dbReference type="PANTHER" id="PTHR45954:SF1">
    <property type="entry name" value="LD33695P"/>
    <property type="match status" value="1"/>
</dbReference>
<keyword evidence="2" id="KW-0963">Cytoplasm</keyword>
<reference evidence="5 6" key="1">
    <citation type="submission" date="2022-10" db="EMBL/GenBank/DDBJ databases">
        <title>Identification of biosynthetic pathway for the production of the potent trypsin inhibitor radiosumin.</title>
        <authorList>
            <person name="Fewer D.P."/>
            <person name="Delbaje E."/>
            <person name="Ouyang X."/>
            <person name="Agostino P.D."/>
            <person name="Wahlsten M."/>
            <person name="Jokela J."/>
            <person name="Permi P."/>
            <person name="Haapaniemi E."/>
            <person name="Koistinen H."/>
        </authorList>
    </citation>
    <scope>NUCLEOTIDE SEQUENCE [LARGE SCALE GENOMIC DNA]</scope>
    <source>
        <strain evidence="5 6">NIES-515</strain>
    </source>
</reference>
<dbReference type="Pfam" id="PF13424">
    <property type="entry name" value="TPR_12"/>
    <property type="match status" value="1"/>
</dbReference>
<sequence length="475" mass="52760">MNKFPKKSQYKLWIKIKQYVKHKSFGILFLTGCLMCLGLEIFTPWQIVQAMPPSVSGKIDRQSSAIAQYSSGQYREAIKLWTDALTQTSDNKTRATLHTNLGSAYRQIGSMGEAIASWEKAAKIYRSQNDKQSNRLLAQVLTEQGQAYNALGQSRIALPILKTAIELTQKNQDASTEAAARGALGNAYLALGDFEEAIASQKASLELATKLNDPKLITIAANNLGNVFKSRYQRYMKQSNSAKREGDEKEETRLLNLAKENKLAATKYYENCLQSSQAVGEMLQVKALLNLARLLDMGESSQHEISKKYRQQAMLILDKEPDSRAKIYALINLAQNLEDTAKIENLSKAIAYARNIGDQRAESFALTALGEIYFSSGDFVKAMQLAQSSAFAAQQVNAADSLYRAQVLAGRINKKSGFLKEAISSYRQAIATLQTIRGDLAVASKDLQFDLRDSTEPVYRELMALLLEDKGKWGT</sequence>
<feature type="repeat" description="TPR" evidence="4">
    <location>
        <begin position="178"/>
        <end position="211"/>
    </location>
</feature>
<evidence type="ECO:0000256" key="4">
    <source>
        <dbReference type="PROSITE-ProRule" id="PRU00339"/>
    </source>
</evidence>
<name>A0ABT3AVJ8_9CYAN</name>
<dbReference type="PROSITE" id="PS50005">
    <property type="entry name" value="TPR"/>
    <property type="match status" value="3"/>
</dbReference>
<dbReference type="Proteomes" id="UP001526143">
    <property type="component" value="Unassembled WGS sequence"/>
</dbReference>
<dbReference type="SUPFAM" id="SSF48452">
    <property type="entry name" value="TPR-like"/>
    <property type="match status" value="2"/>
</dbReference>
<evidence type="ECO:0000256" key="1">
    <source>
        <dbReference type="ARBA" id="ARBA00004496"/>
    </source>
</evidence>
<keyword evidence="6" id="KW-1185">Reference proteome</keyword>
<comment type="subcellular location">
    <subcellularLocation>
        <location evidence="1">Cytoplasm</location>
    </subcellularLocation>
</comment>
<evidence type="ECO:0000313" key="5">
    <source>
        <dbReference type="EMBL" id="MCV3213123.1"/>
    </source>
</evidence>
<dbReference type="Pfam" id="PF13181">
    <property type="entry name" value="TPR_8"/>
    <property type="match status" value="1"/>
</dbReference>
<gene>
    <name evidence="5" type="ORF">OGM63_06220</name>
</gene>
<dbReference type="Gene3D" id="1.25.40.10">
    <property type="entry name" value="Tetratricopeptide repeat domain"/>
    <property type="match status" value="2"/>
</dbReference>
<dbReference type="InterPro" id="IPR052386">
    <property type="entry name" value="GPSM"/>
</dbReference>
<organism evidence="5 6">
    <name type="scientific">Plectonema radiosum NIES-515</name>
    <dbReference type="NCBI Taxonomy" id="2986073"/>
    <lineage>
        <taxon>Bacteria</taxon>
        <taxon>Bacillati</taxon>
        <taxon>Cyanobacteriota</taxon>
        <taxon>Cyanophyceae</taxon>
        <taxon>Oscillatoriophycideae</taxon>
        <taxon>Oscillatoriales</taxon>
        <taxon>Microcoleaceae</taxon>
        <taxon>Plectonema</taxon>
    </lineage>
</organism>
<dbReference type="InterPro" id="IPR019734">
    <property type="entry name" value="TPR_rpt"/>
</dbReference>
<protein>
    <submittedName>
        <fullName evidence="5">Tetratricopeptide repeat protein</fullName>
    </submittedName>
</protein>
<feature type="repeat" description="TPR" evidence="4">
    <location>
        <begin position="138"/>
        <end position="171"/>
    </location>
</feature>